<feature type="binding site" evidence="4">
    <location>
        <position position="250"/>
    </location>
    <ligand>
        <name>NADP(+)</name>
        <dbReference type="ChEBI" id="CHEBI:58349"/>
    </ligand>
</feature>
<feature type="binding site" evidence="4">
    <location>
        <position position="228"/>
    </location>
    <ligand>
        <name>NADP(+)</name>
        <dbReference type="ChEBI" id="CHEBI:58349"/>
    </ligand>
</feature>
<feature type="binding site" evidence="4">
    <location>
        <position position="257"/>
    </location>
    <ligand>
        <name>shikimate</name>
        <dbReference type="ChEBI" id="CHEBI:36208"/>
    </ligand>
</feature>
<evidence type="ECO:0000259" key="6">
    <source>
        <dbReference type="Pfam" id="PF18317"/>
    </source>
</evidence>
<name>D0LUE7_HALO1</name>
<feature type="binding site" evidence="4">
    <location>
        <position position="96"/>
    </location>
    <ligand>
        <name>shikimate</name>
        <dbReference type="ChEBI" id="CHEBI:36208"/>
    </ligand>
</feature>
<dbReference type="GO" id="GO:0005829">
    <property type="term" value="C:cytosol"/>
    <property type="evidence" value="ECO:0007669"/>
    <property type="project" value="TreeGrafter"/>
</dbReference>
<dbReference type="InterPro" id="IPR036291">
    <property type="entry name" value="NAD(P)-bd_dom_sf"/>
</dbReference>
<dbReference type="HAMAP" id="MF_00222">
    <property type="entry name" value="Shikimate_DH_AroE"/>
    <property type="match status" value="1"/>
</dbReference>
<dbReference type="HOGENOM" id="CLU_044063_0_1_7"/>
<feature type="binding site" evidence="4">
    <location>
        <begin position="141"/>
        <end position="145"/>
    </location>
    <ligand>
        <name>NADP(+)</name>
        <dbReference type="ChEBI" id="CHEBI:58349"/>
    </ligand>
</feature>
<dbReference type="STRING" id="502025.Hoch_6806"/>
<comment type="similarity">
    <text evidence="4">Belongs to the shikimate dehydrogenase family.</text>
</comment>
<proteinExistence type="inferred from homology"/>
<keyword evidence="4" id="KW-0028">Amino-acid biosynthesis</keyword>
<feature type="binding site" evidence="4">
    <location>
        <position position="71"/>
    </location>
    <ligand>
        <name>shikimate</name>
        <dbReference type="ChEBI" id="CHEBI:36208"/>
    </ligand>
</feature>
<evidence type="ECO:0000313" key="8">
    <source>
        <dbReference type="Proteomes" id="UP000001880"/>
    </source>
</evidence>
<dbReference type="Proteomes" id="UP000001880">
    <property type="component" value="Chromosome"/>
</dbReference>
<keyword evidence="4" id="KW-0521">NADP</keyword>
<evidence type="ECO:0000259" key="5">
    <source>
        <dbReference type="Pfam" id="PF08501"/>
    </source>
</evidence>
<feature type="domain" description="SDH C-terminal" evidence="6">
    <location>
        <begin position="250"/>
        <end position="280"/>
    </location>
</feature>
<comment type="function">
    <text evidence="4">Involved in the biosynthesis of the chorismate, which leads to the biosynthesis of aromatic amino acids. Catalyzes the reversible NADPH linked reduction of 3-dehydroshikimate (DHSA) to yield shikimate (SA).</text>
</comment>
<dbReference type="RefSeq" id="WP_012831862.1">
    <property type="nucleotide sequence ID" value="NC_013440.1"/>
</dbReference>
<dbReference type="KEGG" id="hoh:Hoch_6806"/>
<dbReference type="InterPro" id="IPR022893">
    <property type="entry name" value="Shikimate_DH_fam"/>
</dbReference>
<dbReference type="PANTHER" id="PTHR21089:SF1">
    <property type="entry name" value="BIFUNCTIONAL 3-DEHYDROQUINATE DEHYDRATASE_SHIKIMATE DEHYDROGENASE, CHLOROPLASTIC"/>
    <property type="match status" value="1"/>
</dbReference>
<evidence type="ECO:0000256" key="4">
    <source>
        <dbReference type="HAMAP-Rule" id="MF_00222"/>
    </source>
</evidence>
<feature type="binding site" evidence="4">
    <location>
        <begin position="24"/>
        <end position="26"/>
    </location>
    <ligand>
        <name>shikimate</name>
        <dbReference type="ChEBI" id="CHEBI:36208"/>
    </ligand>
</feature>
<dbReference type="UniPathway" id="UPA00053">
    <property type="reaction ID" value="UER00087"/>
</dbReference>
<dbReference type="Pfam" id="PF08501">
    <property type="entry name" value="Shikimate_dh_N"/>
    <property type="match status" value="1"/>
</dbReference>
<comment type="pathway">
    <text evidence="1 4">Metabolic intermediate biosynthesis; chorismate biosynthesis; chorismate from D-erythrose 4-phosphate and phosphoenolpyruvate: step 4/7.</text>
</comment>
<dbReference type="SUPFAM" id="SSF51735">
    <property type="entry name" value="NAD(P)-binding Rossmann-fold domains"/>
    <property type="match status" value="1"/>
</dbReference>
<dbReference type="Pfam" id="PF18317">
    <property type="entry name" value="SDH_C"/>
    <property type="match status" value="1"/>
</dbReference>
<dbReference type="GO" id="GO:0008652">
    <property type="term" value="P:amino acid biosynthetic process"/>
    <property type="evidence" value="ECO:0007669"/>
    <property type="project" value="UniProtKB-KW"/>
</dbReference>
<keyword evidence="3 4" id="KW-0057">Aromatic amino acid biosynthesis</keyword>
<feature type="domain" description="Shikimate dehydrogenase substrate binding N-terminal" evidence="5">
    <location>
        <begin position="16"/>
        <end position="98"/>
    </location>
</feature>
<evidence type="ECO:0000256" key="3">
    <source>
        <dbReference type="ARBA" id="ARBA00023141"/>
    </source>
</evidence>
<dbReference type="PANTHER" id="PTHR21089">
    <property type="entry name" value="SHIKIMATE DEHYDROGENASE"/>
    <property type="match status" value="1"/>
</dbReference>
<dbReference type="InterPro" id="IPR013708">
    <property type="entry name" value="Shikimate_DH-bd_N"/>
</dbReference>
<sequence length="282" mass="28712">MSGAGTVSASTRVGAVIGAPVAHSSSPALHNAAFAAAGVDAVFVAWEVAPADLGAAVAGMRALGVLGASVTVPHKRAIIEHCDRLAAPADVIGAVNCLVFEPRPEGGCEVVGHNTDAGGFIDGLRRDADFDPAGRRAVLLGAGGAARAVHAGLREAGATEVAVVARRPEAVGWTQARPWTADELTALSADCDLLVDCTPLALSAERELQAPAPVPVPALAADAVVASLIYHRTPALLREAAARGLRTMDGAGMLVYQGARAFSLWTGREAPLAAMWSAMRAR</sequence>
<dbReference type="CDD" id="cd01065">
    <property type="entry name" value="NAD_bind_Shikimate_DH"/>
    <property type="match status" value="1"/>
</dbReference>
<reference evidence="7 8" key="1">
    <citation type="journal article" date="2010" name="Stand. Genomic Sci.">
        <title>Complete genome sequence of Haliangium ochraceum type strain (SMP-2).</title>
        <authorList>
            <consortium name="US DOE Joint Genome Institute (JGI-PGF)"/>
            <person name="Ivanova N."/>
            <person name="Daum C."/>
            <person name="Lang E."/>
            <person name="Abt B."/>
            <person name="Kopitz M."/>
            <person name="Saunders E."/>
            <person name="Lapidus A."/>
            <person name="Lucas S."/>
            <person name="Glavina Del Rio T."/>
            <person name="Nolan M."/>
            <person name="Tice H."/>
            <person name="Copeland A."/>
            <person name="Cheng J.F."/>
            <person name="Chen F."/>
            <person name="Bruce D."/>
            <person name="Goodwin L."/>
            <person name="Pitluck S."/>
            <person name="Mavromatis K."/>
            <person name="Pati A."/>
            <person name="Mikhailova N."/>
            <person name="Chen A."/>
            <person name="Palaniappan K."/>
            <person name="Land M."/>
            <person name="Hauser L."/>
            <person name="Chang Y.J."/>
            <person name="Jeffries C.D."/>
            <person name="Detter J.C."/>
            <person name="Brettin T."/>
            <person name="Rohde M."/>
            <person name="Goker M."/>
            <person name="Bristow J."/>
            <person name="Markowitz V."/>
            <person name="Eisen J.A."/>
            <person name="Hugenholtz P."/>
            <person name="Kyrpides N.C."/>
            <person name="Klenk H.P."/>
        </authorList>
    </citation>
    <scope>NUCLEOTIDE SEQUENCE [LARGE SCALE GENOMIC DNA]</scope>
    <source>
        <strain evidence="8">DSM 14365 / CIP 107738 / JCM 11303 / AJ 13395 / SMP-2</strain>
    </source>
</reference>
<dbReference type="InterPro" id="IPR041121">
    <property type="entry name" value="SDH_C"/>
</dbReference>
<dbReference type="GO" id="GO:0050661">
    <property type="term" value="F:NADP binding"/>
    <property type="evidence" value="ECO:0007669"/>
    <property type="project" value="TreeGrafter"/>
</dbReference>
<comment type="subunit">
    <text evidence="4">Homodimer.</text>
</comment>
<comment type="caution">
    <text evidence="4">Lacks conserved residue(s) required for the propagation of feature annotation.</text>
</comment>
<keyword evidence="8" id="KW-1185">Reference proteome</keyword>
<dbReference type="AlphaFoldDB" id="D0LUE7"/>
<feature type="active site" description="Proton acceptor" evidence="4">
    <location>
        <position position="75"/>
    </location>
</feature>
<dbReference type="Gene3D" id="3.40.50.10860">
    <property type="entry name" value="Leucine Dehydrogenase, chain A, domain 1"/>
    <property type="match status" value="1"/>
</dbReference>
<dbReference type="EMBL" id="CP001804">
    <property type="protein sequence ID" value="ACY19270.1"/>
    <property type="molecule type" value="Genomic_DNA"/>
</dbReference>
<dbReference type="OrthoDB" id="9792692at2"/>
<dbReference type="InterPro" id="IPR046346">
    <property type="entry name" value="Aminoacid_DH-like_N_sf"/>
</dbReference>
<dbReference type="GO" id="GO:0009073">
    <property type="term" value="P:aromatic amino acid family biosynthetic process"/>
    <property type="evidence" value="ECO:0007669"/>
    <property type="project" value="UniProtKB-KW"/>
</dbReference>
<evidence type="ECO:0000256" key="2">
    <source>
        <dbReference type="ARBA" id="ARBA00023002"/>
    </source>
</evidence>
<dbReference type="Gene3D" id="3.40.50.720">
    <property type="entry name" value="NAD(P)-binding Rossmann-like Domain"/>
    <property type="match status" value="1"/>
</dbReference>
<accession>D0LUE7</accession>
<dbReference type="SUPFAM" id="SSF53223">
    <property type="entry name" value="Aminoacid dehydrogenase-like, N-terminal domain"/>
    <property type="match status" value="1"/>
</dbReference>
<gene>
    <name evidence="4" type="primary">aroE</name>
    <name evidence="7" type="ordered locus">Hoch_6806</name>
</gene>
<evidence type="ECO:0000313" key="7">
    <source>
        <dbReference type="EMBL" id="ACY19270.1"/>
    </source>
</evidence>
<evidence type="ECO:0000256" key="1">
    <source>
        <dbReference type="ARBA" id="ARBA00004871"/>
    </source>
</evidence>
<organism evidence="7 8">
    <name type="scientific">Haliangium ochraceum (strain DSM 14365 / JCM 11303 / SMP-2)</name>
    <dbReference type="NCBI Taxonomy" id="502025"/>
    <lineage>
        <taxon>Bacteria</taxon>
        <taxon>Pseudomonadati</taxon>
        <taxon>Myxococcota</taxon>
        <taxon>Polyangia</taxon>
        <taxon>Haliangiales</taxon>
        <taxon>Kofleriaceae</taxon>
        <taxon>Haliangium</taxon>
    </lineage>
</organism>
<dbReference type="GO" id="GO:0004764">
    <property type="term" value="F:shikimate 3-dehydrogenase (NADP+) activity"/>
    <property type="evidence" value="ECO:0007669"/>
    <property type="project" value="UniProtKB-UniRule"/>
</dbReference>
<dbReference type="GO" id="GO:0009423">
    <property type="term" value="P:chorismate biosynthetic process"/>
    <property type="evidence" value="ECO:0007669"/>
    <property type="project" value="UniProtKB-UniRule"/>
</dbReference>
<dbReference type="EC" id="1.1.1.25" evidence="4"/>
<keyword evidence="2 4" id="KW-0560">Oxidoreductase</keyword>
<dbReference type="eggNOG" id="COG0169">
    <property type="taxonomic scope" value="Bacteria"/>
</dbReference>
<dbReference type="GO" id="GO:0019632">
    <property type="term" value="P:shikimate metabolic process"/>
    <property type="evidence" value="ECO:0007669"/>
    <property type="project" value="TreeGrafter"/>
</dbReference>
<feature type="binding site" evidence="4">
    <location>
        <position position="116"/>
    </location>
    <ligand>
        <name>shikimate</name>
        <dbReference type="ChEBI" id="CHEBI:36208"/>
    </ligand>
</feature>
<comment type="catalytic activity">
    <reaction evidence="4">
        <text>shikimate + NADP(+) = 3-dehydroshikimate + NADPH + H(+)</text>
        <dbReference type="Rhea" id="RHEA:17737"/>
        <dbReference type="ChEBI" id="CHEBI:15378"/>
        <dbReference type="ChEBI" id="CHEBI:16630"/>
        <dbReference type="ChEBI" id="CHEBI:36208"/>
        <dbReference type="ChEBI" id="CHEBI:57783"/>
        <dbReference type="ChEBI" id="CHEBI:58349"/>
        <dbReference type="EC" id="1.1.1.25"/>
    </reaction>
</comment>
<feature type="binding site" evidence="4">
    <location>
        <position position="230"/>
    </location>
    <ligand>
        <name>shikimate</name>
        <dbReference type="ChEBI" id="CHEBI:36208"/>
    </ligand>
</feature>
<protein>
    <recommendedName>
        <fullName evidence="4">Shikimate dehydrogenase (NADP(+))</fullName>
        <shortName evidence="4">SDH</shortName>
        <ecNumber evidence="4">1.1.1.25</ecNumber>
    </recommendedName>
</protein>